<dbReference type="AlphaFoldDB" id="A0A0U5LLD7"/>
<dbReference type="PATRIC" id="fig|1619313.3.peg.935"/>
<protein>
    <submittedName>
        <fullName evidence="1">Uncharacterized protein</fullName>
    </submittedName>
</protein>
<evidence type="ECO:0000313" key="2">
    <source>
        <dbReference type="Proteomes" id="UP000059419"/>
    </source>
</evidence>
<dbReference type="Proteomes" id="UP000059419">
    <property type="component" value="Chromosome 1"/>
</dbReference>
<organism evidence="1 2">
    <name type="scientific">Duffyella gerundensis</name>
    <dbReference type="NCBI Taxonomy" id="1619313"/>
    <lineage>
        <taxon>Bacteria</taxon>
        <taxon>Pseudomonadati</taxon>
        <taxon>Pseudomonadota</taxon>
        <taxon>Gammaproteobacteria</taxon>
        <taxon>Enterobacterales</taxon>
        <taxon>Erwiniaceae</taxon>
        <taxon>Duffyella</taxon>
    </lineage>
</organism>
<accession>A0A0U5LLD7</accession>
<reference evidence="2" key="1">
    <citation type="submission" date="2015-11" db="EMBL/GenBank/DDBJ databases">
        <authorList>
            <person name="Blom J."/>
        </authorList>
    </citation>
    <scope>NUCLEOTIDE SEQUENCE [LARGE SCALE GENOMIC DNA]</scope>
</reference>
<proteinExistence type="predicted"/>
<name>A0A0U5LLD7_9GAMM</name>
<evidence type="ECO:0000313" key="1">
    <source>
        <dbReference type="EMBL" id="CUU23132.1"/>
    </source>
</evidence>
<sequence>MPFYAPQRLPQTTGALGTFVNHHHSAINTPGHNDTGDWQNTHSDKFFRRGQKCLIFAILCVPIRL</sequence>
<dbReference type="KEGG" id="ege:EM595_0896"/>
<dbReference type="EMBL" id="LN907827">
    <property type="protein sequence ID" value="CUU23132.1"/>
    <property type="molecule type" value="Genomic_DNA"/>
</dbReference>
<keyword evidence="2" id="KW-1185">Reference proteome</keyword>
<gene>
    <name evidence="1" type="ORF">EM595_0896</name>
</gene>